<evidence type="ECO:0000256" key="6">
    <source>
        <dbReference type="SAM" id="Phobius"/>
    </source>
</evidence>
<keyword evidence="9" id="KW-1185">Reference proteome</keyword>
<dbReference type="Pfam" id="PF23727">
    <property type="entry name" value="Beta-prop_FAM234A_B"/>
    <property type="match status" value="1"/>
</dbReference>
<feature type="domain" description="FAM234A/B beta-propeller" evidence="7">
    <location>
        <begin position="232"/>
        <end position="696"/>
    </location>
</feature>
<evidence type="ECO:0000313" key="9">
    <source>
        <dbReference type="Proteomes" id="UP000264800"/>
    </source>
</evidence>
<sequence>MQWGRGRNNDVTGQDALEAASPRCLSRREMAAALSRALKLPGKKGSELGDYDPLTQADSDDESEEDDLVLNYPRNGLGRDGCLGSSKLRAGRSERLNEAPDDEEEEEEEDGDDDDEWTDRLPGKSRRDRGELKDGQFWSHRDLGGREKMGEERGAAGMSGGSGLGMHGAEAEKKRLRAKNVVRSAFFLVPLVCAALIVLLCVFLIPCQRGELEKKLQWEKALGVEVGGTQPALTLWDVDGDSVEDVLLAVTEWTNETHPSQRNKNYSAVAVSAVSGQLLWRKVMPESVKYIQCGLRNSTQPSTVCLLIGSSILMAVNGTTGERLWTVTLKNIESQAVLLPDIEGDSVPDLLVATLPTYESLDLYLIMISGQTGALLGRPVSSNLTGQGKLIGPLLHETQQGAFYILFGLGNVQAISLQDIYLCAFGDMAIPQPLRRKDKVWEGLNKTNFSNVIHIHRGSESVEFLLPLVTDWGIDRNSLDTVSNLNSIRSDWVLVYGASMVSVVRQRDLRKEWAFNLAPIHSQPALGHFNNDRILDIFVQHSENGIMQAKIINGASGSVLWAADFVCPYLVLETSAISTSTGQSAFLFWASDPIRAQRNVTRTTTVPGVVAARPLIRRLFLLHPAYPTVLLELSNTTDTAVTSAVSYQEHLKDATYITLSSRPTPDSKPGARIVKSTSVRAAISSGRIVRLMENGKTEGGAKPGSFELNTFFRRLYFKRQ</sequence>
<feature type="region of interest" description="Disordered" evidence="5">
    <location>
        <begin position="38"/>
        <end position="167"/>
    </location>
</feature>
<organism evidence="8 9">
    <name type="scientific">Kryptolebias marmoratus</name>
    <name type="common">Mangrove killifish</name>
    <name type="synonym">Rivulus marmoratus</name>
    <dbReference type="NCBI Taxonomy" id="37003"/>
    <lineage>
        <taxon>Eukaryota</taxon>
        <taxon>Metazoa</taxon>
        <taxon>Chordata</taxon>
        <taxon>Craniata</taxon>
        <taxon>Vertebrata</taxon>
        <taxon>Euteleostomi</taxon>
        <taxon>Actinopterygii</taxon>
        <taxon>Neopterygii</taxon>
        <taxon>Teleostei</taxon>
        <taxon>Neoteleostei</taxon>
        <taxon>Acanthomorphata</taxon>
        <taxon>Ovalentaria</taxon>
        <taxon>Atherinomorphae</taxon>
        <taxon>Cyprinodontiformes</taxon>
        <taxon>Rivulidae</taxon>
        <taxon>Kryptolebias</taxon>
    </lineage>
</organism>
<name>A0A3Q3G2Z1_KRYMA</name>
<evidence type="ECO:0000256" key="3">
    <source>
        <dbReference type="ARBA" id="ARBA00022989"/>
    </source>
</evidence>
<dbReference type="RefSeq" id="XP_017272093.1">
    <property type="nucleotide sequence ID" value="XM_017416604.3"/>
</dbReference>
<dbReference type="PANTHER" id="PTHR21419">
    <property type="match status" value="1"/>
</dbReference>
<dbReference type="CTD" id="57613"/>
<reference evidence="8" key="1">
    <citation type="submission" date="2025-08" db="UniProtKB">
        <authorList>
            <consortium name="Ensembl"/>
        </authorList>
    </citation>
    <scope>IDENTIFICATION</scope>
</reference>
<evidence type="ECO:0000256" key="5">
    <source>
        <dbReference type="SAM" id="MobiDB-lite"/>
    </source>
</evidence>
<dbReference type="OMA" id="FFQHSAN"/>
<comment type="subcellular location">
    <subcellularLocation>
        <location evidence="1">Membrane</location>
        <topology evidence="1">Single-pass membrane protein</topology>
    </subcellularLocation>
</comment>
<reference evidence="8" key="2">
    <citation type="submission" date="2025-09" db="UniProtKB">
        <authorList>
            <consortium name="Ensembl"/>
        </authorList>
    </citation>
    <scope>IDENTIFICATION</scope>
</reference>
<dbReference type="Ensembl" id="ENSKMAT00000018942.1">
    <property type="protein sequence ID" value="ENSKMAP00000018682.1"/>
    <property type="gene ID" value="ENSKMAG00000013886.1"/>
</dbReference>
<dbReference type="GeneID" id="108236136"/>
<dbReference type="PANTHER" id="PTHR21419:SF25">
    <property type="entry name" value="PROTEIN FAM234B"/>
    <property type="match status" value="1"/>
</dbReference>
<dbReference type="Proteomes" id="UP000264800">
    <property type="component" value="Unplaced"/>
</dbReference>
<dbReference type="STRING" id="37003.ENSKMAP00000018682"/>
<feature type="compositionally biased region" description="Acidic residues" evidence="5">
    <location>
        <begin position="58"/>
        <end position="68"/>
    </location>
</feature>
<evidence type="ECO:0000256" key="1">
    <source>
        <dbReference type="ARBA" id="ARBA00004167"/>
    </source>
</evidence>
<dbReference type="KEGG" id="kmr:108236136"/>
<feature type="compositionally biased region" description="Acidic residues" evidence="5">
    <location>
        <begin position="99"/>
        <end position="117"/>
    </location>
</feature>
<evidence type="ECO:0000313" key="8">
    <source>
        <dbReference type="Ensembl" id="ENSKMAP00000018682.1"/>
    </source>
</evidence>
<feature type="transmembrane region" description="Helical" evidence="6">
    <location>
        <begin position="185"/>
        <end position="205"/>
    </location>
</feature>
<dbReference type="OrthoDB" id="9941159at2759"/>
<dbReference type="GO" id="GO:0016020">
    <property type="term" value="C:membrane"/>
    <property type="evidence" value="ECO:0007669"/>
    <property type="project" value="UniProtKB-SubCell"/>
</dbReference>
<protein>
    <submittedName>
        <fullName evidence="8">Family with sequence similarity 234 member B</fullName>
    </submittedName>
</protein>
<accession>A0A3Q3G2Z1</accession>
<dbReference type="InterPro" id="IPR045232">
    <property type="entry name" value="FAM234"/>
</dbReference>
<keyword evidence="4 6" id="KW-0472">Membrane</keyword>
<dbReference type="GeneTree" id="ENSGT00530000063694"/>
<dbReference type="InterPro" id="IPR055409">
    <property type="entry name" value="Beta-prop_FAM234A_B"/>
</dbReference>
<proteinExistence type="predicted"/>
<dbReference type="InterPro" id="IPR028994">
    <property type="entry name" value="Integrin_alpha_N"/>
</dbReference>
<feature type="region of interest" description="Disordered" evidence="5">
    <location>
        <begin position="1"/>
        <end position="23"/>
    </location>
</feature>
<feature type="compositionally biased region" description="Basic and acidic residues" evidence="5">
    <location>
        <begin position="128"/>
        <end position="154"/>
    </location>
</feature>
<keyword evidence="3 6" id="KW-1133">Transmembrane helix</keyword>
<evidence type="ECO:0000256" key="2">
    <source>
        <dbReference type="ARBA" id="ARBA00022692"/>
    </source>
</evidence>
<evidence type="ECO:0000256" key="4">
    <source>
        <dbReference type="ARBA" id="ARBA00023136"/>
    </source>
</evidence>
<dbReference type="AlphaFoldDB" id="A0A3Q3G2Z1"/>
<keyword evidence="2 6" id="KW-0812">Transmembrane</keyword>
<evidence type="ECO:0000259" key="7">
    <source>
        <dbReference type="Pfam" id="PF23727"/>
    </source>
</evidence>
<dbReference type="SUPFAM" id="SSF69318">
    <property type="entry name" value="Integrin alpha N-terminal domain"/>
    <property type="match status" value="1"/>
</dbReference>
<feature type="compositionally biased region" description="Gly residues" evidence="5">
    <location>
        <begin position="157"/>
        <end position="166"/>
    </location>
</feature>